<name>A0A942XED7_STRMT</name>
<accession>A0A942XED7</accession>
<reference evidence="1" key="1">
    <citation type="submission" date="2021-02" db="EMBL/GenBank/DDBJ databases">
        <title>Infant gut strain persistence is associated with maternal origin, phylogeny, and functional potential including surface adhesion and iron acquisition.</title>
        <authorList>
            <person name="Lou Y.C."/>
        </authorList>
    </citation>
    <scope>NUCLEOTIDE SEQUENCE</scope>
    <source>
        <strain evidence="1">L3_114_025G1_dasL3_114_025G1_concoct_29</strain>
    </source>
</reference>
<evidence type="ECO:0000313" key="1">
    <source>
        <dbReference type="EMBL" id="MBS4948993.1"/>
    </source>
</evidence>
<comment type="caution">
    <text evidence="1">The sequence shown here is derived from an EMBL/GenBank/DDBJ whole genome shotgun (WGS) entry which is preliminary data.</text>
</comment>
<dbReference type="AlphaFoldDB" id="A0A942XED7"/>
<dbReference type="Proteomes" id="UP000759590">
    <property type="component" value="Unassembled WGS sequence"/>
</dbReference>
<evidence type="ECO:0000313" key="2">
    <source>
        <dbReference type="Proteomes" id="UP000759590"/>
    </source>
</evidence>
<dbReference type="EMBL" id="JAGZLW010000072">
    <property type="protein sequence ID" value="MBS4948993.1"/>
    <property type="molecule type" value="Genomic_DNA"/>
</dbReference>
<proteinExistence type="predicted"/>
<gene>
    <name evidence="1" type="ORF">KHZ51_09885</name>
</gene>
<protein>
    <submittedName>
        <fullName evidence="1">Uncharacterized protein</fullName>
    </submittedName>
</protein>
<sequence>MTKLEREMLNYYKHSLELYEARLEVLKKPYKKSEVQLMSAERDLVRKKIKEFKLKIGELAGTLEGS</sequence>
<organism evidence="1 2">
    <name type="scientific">Streptococcus mitis</name>
    <dbReference type="NCBI Taxonomy" id="28037"/>
    <lineage>
        <taxon>Bacteria</taxon>
        <taxon>Bacillati</taxon>
        <taxon>Bacillota</taxon>
        <taxon>Bacilli</taxon>
        <taxon>Lactobacillales</taxon>
        <taxon>Streptococcaceae</taxon>
        <taxon>Streptococcus</taxon>
        <taxon>Streptococcus mitis group</taxon>
    </lineage>
</organism>